<dbReference type="Pfam" id="PF00276">
    <property type="entry name" value="Ribosomal_L23"/>
    <property type="match status" value="1"/>
</dbReference>
<evidence type="ECO:0000256" key="6">
    <source>
        <dbReference type="HAMAP-Rule" id="MF_01369"/>
    </source>
</evidence>
<dbReference type="Proteomes" id="UP000229675">
    <property type="component" value="Unassembled WGS sequence"/>
</dbReference>
<name>A0A2H0WXJ6_9BACT</name>
<protein>
    <recommendedName>
        <fullName evidence="6">Large ribosomal subunit protein uL23</fullName>
    </recommendedName>
</protein>
<dbReference type="GO" id="GO:0005840">
    <property type="term" value="C:ribosome"/>
    <property type="evidence" value="ECO:0007669"/>
    <property type="project" value="UniProtKB-KW"/>
</dbReference>
<evidence type="ECO:0000256" key="1">
    <source>
        <dbReference type="ARBA" id="ARBA00006700"/>
    </source>
</evidence>
<dbReference type="SUPFAM" id="SSF54189">
    <property type="entry name" value="Ribosomal proteins S24e, L23 and L15e"/>
    <property type="match status" value="1"/>
</dbReference>
<feature type="region of interest" description="Disordered" evidence="8">
    <location>
        <begin position="17"/>
        <end position="41"/>
    </location>
</feature>
<dbReference type="GO" id="GO:0006412">
    <property type="term" value="P:translation"/>
    <property type="evidence" value="ECO:0007669"/>
    <property type="project" value="UniProtKB-UniRule"/>
</dbReference>
<dbReference type="EMBL" id="PEZD01000022">
    <property type="protein sequence ID" value="PIS17383.1"/>
    <property type="molecule type" value="Genomic_DNA"/>
</dbReference>
<dbReference type="PROSITE" id="PS00050">
    <property type="entry name" value="RIBOSOMAL_L23"/>
    <property type="match status" value="1"/>
</dbReference>
<gene>
    <name evidence="6" type="primary">rplW</name>
    <name evidence="9" type="ORF">COT59_01010</name>
</gene>
<accession>A0A2H0WXJ6</accession>
<dbReference type="Gene3D" id="3.30.70.330">
    <property type="match status" value="1"/>
</dbReference>
<comment type="function">
    <text evidence="6">One of the early assembly proteins it binds 23S rRNA. One of the proteins that surrounds the polypeptide exit tunnel on the outside of the ribosome. Forms the main docking site for trigger factor binding to the ribosome.</text>
</comment>
<keyword evidence="2 6" id="KW-0699">rRNA-binding</keyword>
<keyword evidence="3 6" id="KW-0694">RNA-binding</keyword>
<dbReference type="GO" id="GO:0019843">
    <property type="term" value="F:rRNA binding"/>
    <property type="evidence" value="ECO:0007669"/>
    <property type="project" value="UniProtKB-UniRule"/>
</dbReference>
<evidence type="ECO:0000256" key="3">
    <source>
        <dbReference type="ARBA" id="ARBA00022884"/>
    </source>
</evidence>
<dbReference type="FunFam" id="3.30.70.330:FF:000001">
    <property type="entry name" value="50S ribosomal protein L23"/>
    <property type="match status" value="1"/>
</dbReference>
<dbReference type="AlphaFoldDB" id="A0A2H0WXJ6"/>
<dbReference type="InterPro" id="IPR012678">
    <property type="entry name" value="Ribosomal_uL23/eL15/eS24_sf"/>
</dbReference>
<evidence type="ECO:0000313" key="9">
    <source>
        <dbReference type="EMBL" id="PIS17383.1"/>
    </source>
</evidence>
<evidence type="ECO:0000256" key="5">
    <source>
        <dbReference type="ARBA" id="ARBA00023274"/>
    </source>
</evidence>
<evidence type="ECO:0000313" key="10">
    <source>
        <dbReference type="Proteomes" id="UP000229675"/>
    </source>
</evidence>
<dbReference type="HAMAP" id="MF_01369_B">
    <property type="entry name" value="Ribosomal_uL23_B"/>
    <property type="match status" value="1"/>
</dbReference>
<dbReference type="NCBIfam" id="NF004363">
    <property type="entry name" value="PRK05738.2-4"/>
    <property type="match status" value="1"/>
</dbReference>
<dbReference type="GO" id="GO:0003735">
    <property type="term" value="F:structural constituent of ribosome"/>
    <property type="evidence" value="ECO:0007669"/>
    <property type="project" value="InterPro"/>
</dbReference>
<evidence type="ECO:0000256" key="4">
    <source>
        <dbReference type="ARBA" id="ARBA00022980"/>
    </source>
</evidence>
<dbReference type="InterPro" id="IPR001014">
    <property type="entry name" value="Ribosomal_uL23_CS"/>
</dbReference>
<dbReference type="PANTHER" id="PTHR11620">
    <property type="entry name" value="60S RIBOSOMAL PROTEIN L23A"/>
    <property type="match status" value="1"/>
</dbReference>
<evidence type="ECO:0000256" key="8">
    <source>
        <dbReference type="SAM" id="MobiDB-lite"/>
    </source>
</evidence>
<dbReference type="GO" id="GO:1990904">
    <property type="term" value="C:ribonucleoprotein complex"/>
    <property type="evidence" value="ECO:0007669"/>
    <property type="project" value="UniProtKB-KW"/>
</dbReference>
<sequence>MAIFDIFKKKKIKPQKATKKIKEVEPPSISPKTKIKEAKPAKHKKISEVAARVLQEPQVTEKATDLVQKNQYVFKVASSSNKIDIKKAVEDLYGVNVVSVRTVTVPAKSRRLGRIEGEKKGYKKAIVRLAEGQKIEVLPR</sequence>
<dbReference type="InterPro" id="IPR013025">
    <property type="entry name" value="Ribosomal_uL23-like"/>
</dbReference>
<comment type="subunit">
    <text evidence="6">Part of the 50S ribosomal subunit. Contacts protein L29, and trigger factor when it is bound to the ribosome.</text>
</comment>
<dbReference type="InterPro" id="IPR012677">
    <property type="entry name" value="Nucleotide-bd_a/b_plait_sf"/>
</dbReference>
<keyword evidence="5 6" id="KW-0687">Ribonucleoprotein</keyword>
<evidence type="ECO:0000256" key="7">
    <source>
        <dbReference type="RuleBase" id="RU003934"/>
    </source>
</evidence>
<proteinExistence type="inferred from homology"/>
<reference evidence="10" key="1">
    <citation type="submission" date="2017-09" db="EMBL/GenBank/DDBJ databases">
        <title>Depth-based differentiation of microbial function through sediment-hosted aquifers and enrichment of novel symbionts in the deep terrestrial subsurface.</title>
        <authorList>
            <person name="Probst A.J."/>
            <person name="Ladd B."/>
            <person name="Jarett J.K."/>
            <person name="Geller-Mcgrath D.E."/>
            <person name="Sieber C.M.K."/>
            <person name="Emerson J.B."/>
            <person name="Anantharaman K."/>
            <person name="Thomas B.C."/>
            <person name="Malmstrom R."/>
            <person name="Stieglmeier M."/>
            <person name="Klingl A."/>
            <person name="Woyke T."/>
            <person name="Ryan C.M."/>
            <person name="Banfield J.F."/>
        </authorList>
    </citation>
    <scope>NUCLEOTIDE SEQUENCE [LARGE SCALE GENOMIC DNA]</scope>
</reference>
<keyword evidence="4 6" id="KW-0689">Ribosomal protein</keyword>
<evidence type="ECO:0000256" key="2">
    <source>
        <dbReference type="ARBA" id="ARBA00022730"/>
    </source>
</evidence>
<comment type="caution">
    <text evidence="9">The sequence shown here is derived from an EMBL/GenBank/DDBJ whole genome shotgun (WGS) entry which is preliminary data.</text>
</comment>
<comment type="similarity">
    <text evidence="1 6 7">Belongs to the universal ribosomal protein uL23 family.</text>
</comment>
<organism evidence="9 10">
    <name type="scientific">Candidatus Nealsonbacteria bacterium CG09_land_8_20_14_0_10_42_14</name>
    <dbReference type="NCBI Taxonomy" id="1974707"/>
    <lineage>
        <taxon>Bacteria</taxon>
        <taxon>Candidatus Nealsoniibacteriota</taxon>
    </lineage>
</organism>